<dbReference type="GeneTree" id="ENSGT00940000171869"/>
<dbReference type="Pfam" id="PF00048">
    <property type="entry name" value="IL8"/>
    <property type="match status" value="1"/>
</dbReference>
<protein>
    <recommendedName>
        <fullName evidence="9">C-C motif chemokine</fullName>
    </recommendedName>
</protein>
<dbReference type="SMART" id="SM00199">
    <property type="entry name" value="SCY"/>
    <property type="match status" value="1"/>
</dbReference>
<feature type="signal peptide" evidence="9">
    <location>
        <begin position="1"/>
        <end position="22"/>
    </location>
</feature>
<keyword evidence="4 9" id="KW-0964">Secreted</keyword>
<comment type="subcellular location">
    <subcellularLocation>
        <location evidence="1 9">Secreted</location>
    </subcellularLocation>
</comment>
<dbReference type="PROSITE" id="PS00472">
    <property type="entry name" value="SMALL_CYTOKINES_CC"/>
    <property type="match status" value="1"/>
</dbReference>
<evidence type="ECO:0000313" key="12">
    <source>
        <dbReference type="Proteomes" id="UP001501940"/>
    </source>
</evidence>
<dbReference type="AlphaFoldDB" id="A0A3Q1BVE4"/>
<comment type="subunit">
    <text evidence="8">Self-associates. Also heterodimer of MIP-1-alpha(4-69) and MIP-1-beta(3-69). Interacts with CCR1.</text>
</comment>
<keyword evidence="3 9" id="KW-0202">Cytokine</keyword>
<evidence type="ECO:0000256" key="3">
    <source>
        <dbReference type="ARBA" id="ARBA00022514"/>
    </source>
</evidence>
<proteinExistence type="inferred from homology"/>
<reference evidence="11" key="3">
    <citation type="submission" date="2025-09" db="UniProtKB">
        <authorList>
            <consortium name="Ensembl"/>
        </authorList>
    </citation>
    <scope>IDENTIFICATION</scope>
</reference>
<feature type="domain" description="Chemokine interleukin-8-like" evidence="10">
    <location>
        <begin position="29"/>
        <end position="87"/>
    </location>
</feature>
<reference evidence="11" key="2">
    <citation type="submission" date="2025-08" db="UniProtKB">
        <authorList>
            <consortium name="Ensembl"/>
        </authorList>
    </citation>
    <scope>IDENTIFICATION</scope>
</reference>
<dbReference type="InterPro" id="IPR000827">
    <property type="entry name" value="Chemokine_CC_CS"/>
</dbReference>
<evidence type="ECO:0000256" key="4">
    <source>
        <dbReference type="ARBA" id="ARBA00022525"/>
    </source>
</evidence>
<dbReference type="GO" id="GO:0008009">
    <property type="term" value="F:chemokine activity"/>
    <property type="evidence" value="ECO:0007669"/>
    <property type="project" value="InterPro"/>
</dbReference>
<dbReference type="FunFam" id="2.40.50.40:FF:000002">
    <property type="entry name" value="C-C motif chemokine"/>
    <property type="match status" value="1"/>
</dbReference>
<dbReference type="Ensembl" id="ENSAOCT00000026886.2">
    <property type="protein sequence ID" value="ENSAOCP00000017568.2"/>
    <property type="gene ID" value="ENSAOCG00000022657.2"/>
</dbReference>
<dbReference type="GO" id="GO:0006955">
    <property type="term" value="P:immune response"/>
    <property type="evidence" value="ECO:0007669"/>
    <property type="project" value="InterPro"/>
</dbReference>
<organism evidence="11 12">
    <name type="scientific">Amphiprion ocellaris</name>
    <name type="common">Clown anemonefish</name>
    <dbReference type="NCBI Taxonomy" id="80972"/>
    <lineage>
        <taxon>Eukaryota</taxon>
        <taxon>Metazoa</taxon>
        <taxon>Chordata</taxon>
        <taxon>Craniata</taxon>
        <taxon>Vertebrata</taxon>
        <taxon>Euteleostomi</taxon>
        <taxon>Actinopterygii</taxon>
        <taxon>Neopterygii</taxon>
        <taxon>Teleostei</taxon>
        <taxon>Neoteleostei</taxon>
        <taxon>Acanthomorphata</taxon>
        <taxon>Ovalentaria</taxon>
        <taxon>Pomacentridae</taxon>
        <taxon>Amphiprion</taxon>
    </lineage>
</organism>
<name>A0A3Q1BVE4_AMPOC</name>
<evidence type="ECO:0000313" key="11">
    <source>
        <dbReference type="Ensembl" id="ENSAOCP00000017568.2"/>
    </source>
</evidence>
<dbReference type="RefSeq" id="XP_054863764.1">
    <property type="nucleotide sequence ID" value="XM_055007789.1"/>
</dbReference>
<evidence type="ECO:0000256" key="8">
    <source>
        <dbReference type="ARBA" id="ARBA00046726"/>
    </source>
</evidence>
<evidence type="ECO:0000256" key="9">
    <source>
        <dbReference type="RuleBase" id="RU361150"/>
    </source>
</evidence>
<keyword evidence="9" id="KW-0145">Chemotaxis</keyword>
<evidence type="ECO:0000256" key="1">
    <source>
        <dbReference type="ARBA" id="ARBA00004613"/>
    </source>
</evidence>
<feature type="chain" id="PRO_5043108764" description="C-C motif chemokine" evidence="9">
    <location>
        <begin position="23"/>
        <end position="92"/>
    </location>
</feature>
<dbReference type="GeneID" id="129348145"/>
<dbReference type="OMA" id="HIQEYFY"/>
<evidence type="ECO:0000259" key="10">
    <source>
        <dbReference type="SMART" id="SM00199"/>
    </source>
</evidence>
<comment type="similarity">
    <text evidence="2 9">Belongs to the intercrine beta (chemokine CC) family.</text>
</comment>
<accession>A0A3Q1BVE4</accession>
<dbReference type="KEGG" id="aoce:129348145"/>
<dbReference type="Gene3D" id="2.40.50.40">
    <property type="match status" value="1"/>
</dbReference>
<keyword evidence="6" id="KW-1015">Disulfide bond</keyword>
<evidence type="ECO:0000256" key="5">
    <source>
        <dbReference type="ARBA" id="ARBA00022729"/>
    </source>
</evidence>
<keyword evidence="5 9" id="KW-0732">Signal</keyword>
<dbReference type="CDD" id="cd00272">
    <property type="entry name" value="Chemokine_CC"/>
    <property type="match status" value="1"/>
</dbReference>
<dbReference type="PANTHER" id="PTHR12015:SF183">
    <property type="entry name" value="C-C MOTIF CHEMOKINE 3"/>
    <property type="match status" value="1"/>
</dbReference>
<reference evidence="11 12" key="1">
    <citation type="submission" date="2022-01" db="EMBL/GenBank/DDBJ databases">
        <title>A chromosome-scale genome assembly of the false clownfish, Amphiprion ocellaris.</title>
        <authorList>
            <person name="Ryu T."/>
        </authorList>
    </citation>
    <scope>NUCLEOTIDE SEQUENCE [LARGE SCALE GENOMIC DNA]</scope>
</reference>
<dbReference type="InterPro" id="IPR036048">
    <property type="entry name" value="Interleukin_8-like_sf"/>
</dbReference>
<dbReference type="Proteomes" id="UP001501940">
    <property type="component" value="Chromosome 23"/>
</dbReference>
<comment type="function">
    <text evidence="7">Monokine with inflammatory and chemokinetic properties. Binds to CCR1, CCR4 and CCR5. One of the major HIV-suppressive factors produced by CD8+ T-cells. Recombinant MIP-1-alpha induces a dose-dependent inhibition of different strains of HIV-1, HIV-2, and simian immunodeficiency virus (SIV).</text>
</comment>
<evidence type="ECO:0000256" key="7">
    <source>
        <dbReference type="ARBA" id="ARBA00044740"/>
    </source>
</evidence>
<dbReference type="GO" id="GO:0005615">
    <property type="term" value="C:extracellular space"/>
    <property type="evidence" value="ECO:0007669"/>
    <property type="project" value="UniProtKB-KW"/>
</dbReference>
<evidence type="ECO:0000256" key="6">
    <source>
        <dbReference type="ARBA" id="ARBA00023157"/>
    </source>
</evidence>
<keyword evidence="12" id="KW-1185">Reference proteome</keyword>
<dbReference type="InterPro" id="IPR039809">
    <property type="entry name" value="Chemokine_b/g/d"/>
</dbReference>
<sequence length="92" mass="10390">MRTAYILLLCVLGAAMLSTVTCSTSGTEPDNCCFSFYPRRIKKDLVVRYYMTDNRCTKSGVVFVTQKSRKICADPSLSWVEGIMKNIDENSF</sequence>
<evidence type="ECO:0000256" key="2">
    <source>
        <dbReference type="ARBA" id="ARBA00010868"/>
    </source>
</evidence>
<dbReference type="PANTHER" id="PTHR12015">
    <property type="entry name" value="SMALL INDUCIBLE CYTOKINE A"/>
    <property type="match status" value="1"/>
</dbReference>
<dbReference type="InterPro" id="IPR001811">
    <property type="entry name" value="Chemokine_IL8-like_dom"/>
</dbReference>
<dbReference type="SUPFAM" id="SSF54117">
    <property type="entry name" value="Interleukin 8-like chemokines"/>
    <property type="match status" value="1"/>
</dbReference>
<dbReference type="STRING" id="80972.ENSAOCP00000017568"/>